<feature type="chain" id="PRO_5017297532" evidence="1">
    <location>
        <begin position="20"/>
        <end position="143"/>
    </location>
</feature>
<dbReference type="RefSeq" id="WP_120030635.1">
    <property type="nucleotide sequence ID" value="NZ_QVMU01000006.1"/>
</dbReference>
<comment type="caution">
    <text evidence="2">The sequence shown here is derived from an EMBL/GenBank/DDBJ whole genome shotgun (WGS) entry which is preliminary data.</text>
</comment>
<evidence type="ECO:0000313" key="2">
    <source>
        <dbReference type="EMBL" id="RJX71988.1"/>
    </source>
</evidence>
<dbReference type="Pfam" id="PF09619">
    <property type="entry name" value="YscW"/>
    <property type="match status" value="1"/>
</dbReference>
<dbReference type="InterPro" id="IPR053196">
    <property type="entry name" value="Lipoprotein_YbaY-like"/>
</dbReference>
<dbReference type="PANTHER" id="PTHR38013">
    <property type="entry name" value="GLYCOPROTEIN/POLYSACCHARIDE METABOLISM"/>
    <property type="match status" value="1"/>
</dbReference>
<dbReference type="PANTHER" id="PTHR38013:SF1">
    <property type="entry name" value="GLYCOPROTEIN_POLYSACCHARIDE METABOLISM"/>
    <property type="match status" value="1"/>
</dbReference>
<keyword evidence="3" id="KW-1185">Reference proteome</keyword>
<dbReference type="PROSITE" id="PS51257">
    <property type="entry name" value="PROKAR_LIPOPROTEIN"/>
    <property type="match status" value="1"/>
</dbReference>
<dbReference type="AlphaFoldDB" id="A0A3A6QLB3"/>
<dbReference type="Proteomes" id="UP000273252">
    <property type="component" value="Unassembled WGS sequence"/>
</dbReference>
<dbReference type="InterPro" id="IPR039366">
    <property type="entry name" value="Pilotin"/>
</dbReference>
<evidence type="ECO:0000313" key="3">
    <source>
        <dbReference type="Proteomes" id="UP000273252"/>
    </source>
</evidence>
<sequence length="143" mass="15574">MKRALMLAASMLFGMTLMGCQSTVSDMQTTAPTMKTIEGTLAYRERIALPSNAVITVTLQDVSLADAPAKVLAKQQFESDGAQVPFDFSLSYNSAEIQANHRYSVSARIEVDGKLRFVTDTMNAVITDPMQTSSLNLMMVGVR</sequence>
<accession>A0A3A6QLB3</accession>
<feature type="signal peptide" evidence="1">
    <location>
        <begin position="1"/>
        <end position="19"/>
    </location>
</feature>
<protein>
    <submittedName>
        <fullName evidence="2">Lipo-like protein</fullName>
    </submittedName>
</protein>
<reference evidence="2 3" key="1">
    <citation type="submission" date="2018-08" db="EMBL/GenBank/DDBJ databases">
        <title>Vibrio isolated from the Eastern China Marginal Seas.</title>
        <authorList>
            <person name="Li Y."/>
        </authorList>
    </citation>
    <scope>NUCLEOTIDE SEQUENCE [LARGE SCALE GENOMIC DNA]</scope>
    <source>
        <strain evidence="2 3">BEI233</strain>
    </source>
</reference>
<organism evidence="2 3">
    <name type="scientific">Vibrio sinensis</name>
    <dbReference type="NCBI Taxonomy" id="2302434"/>
    <lineage>
        <taxon>Bacteria</taxon>
        <taxon>Pseudomonadati</taxon>
        <taxon>Pseudomonadota</taxon>
        <taxon>Gammaproteobacteria</taxon>
        <taxon>Vibrionales</taxon>
        <taxon>Vibrionaceae</taxon>
        <taxon>Vibrio</taxon>
    </lineage>
</organism>
<dbReference type="OrthoDB" id="5348860at2"/>
<gene>
    <name evidence="2" type="ORF">DZ860_09190</name>
</gene>
<keyword evidence="1" id="KW-0732">Signal</keyword>
<proteinExistence type="predicted"/>
<evidence type="ECO:0000256" key="1">
    <source>
        <dbReference type="SAM" id="SignalP"/>
    </source>
</evidence>
<dbReference type="EMBL" id="QVMU01000006">
    <property type="protein sequence ID" value="RJX71988.1"/>
    <property type="molecule type" value="Genomic_DNA"/>
</dbReference>
<name>A0A3A6QLB3_9VIBR</name>